<comment type="similarity">
    <text evidence="7">Belongs to the CcmL/EutN family. CcmL subfamily.</text>
</comment>
<gene>
    <name evidence="7" type="primary">ccmL</name>
    <name evidence="8" type="ORF">NIES592_21515</name>
</gene>
<evidence type="ECO:0000313" key="9">
    <source>
        <dbReference type="Proteomes" id="UP000186391"/>
    </source>
</evidence>
<evidence type="ECO:0000256" key="7">
    <source>
        <dbReference type="HAMAP-Rule" id="MF_00858"/>
    </source>
</evidence>
<keyword evidence="1 7" id="KW-0602">Photosynthesis</keyword>
<organism evidence="8 9">
    <name type="scientific">Fischerella major NIES-592</name>
    <dbReference type="NCBI Taxonomy" id="210994"/>
    <lineage>
        <taxon>Bacteria</taxon>
        <taxon>Bacillati</taxon>
        <taxon>Cyanobacteriota</taxon>
        <taxon>Cyanophyceae</taxon>
        <taxon>Nostocales</taxon>
        <taxon>Hapalosiphonaceae</taxon>
        <taxon>Fischerella</taxon>
    </lineage>
</organism>
<protein>
    <recommendedName>
        <fullName evidence="7">Carboxysome shell vertex protein CcmL</fullName>
    </recommendedName>
    <alternativeName>
        <fullName evidence="7">Carbon dioxide concentrating mechanism protein CcmL</fullName>
    </alternativeName>
</protein>
<dbReference type="InterPro" id="IPR046387">
    <property type="entry name" value="CcmL"/>
</dbReference>
<dbReference type="OrthoDB" id="196195at2"/>
<dbReference type="CDD" id="cd01614">
    <property type="entry name" value="EutN_CcmL"/>
    <property type="match status" value="1"/>
</dbReference>
<evidence type="ECO:0000256" key="4">
    <source>
        <dbReference type="ARBA" id="ARBA00023587"/>
    </source>
</evidence>
<proteinExistence type="inferred from homology"/>
<evidence type="ECO:0000256" key="2">
    <source>
        <dbReference type="ARBA" id="ARBA00023300"/>
    </source>
</evidence>
<accession>A0A1U7GTX5</accession>
<dbReference type="SUPFAM" id="SSF159133">
    <property type="entry name" value="EutN/CcmL-like"/>
    <property type="match status" value="1"/>
</dbReference>
<comment type="function">
    <text evidence="3 7">Probably forms vertices in the carboxysome, a polyhedral inclusion where RuBisCO (ribulose bisphosphate carboxylase, rbcL-rbcS) is sequestered. Has been modeled to induce curvature upon insertion into an otherwise flat hexagonal molecular layer of CcmK subunits.</text>
</comment>
<keyword evidence="6" id="KW-1283">Bacterial microcompartment</keyword>
<dbReference type="HAMAP" id="MF_00858">
    <property type="entry name" value="CcmL"/>
    <property type="match status" value="1"/>
</dbReference>
<evidence type="ECO:0000256" key="1">
    <source>
        <dbReference type="ARBA" id="ARBA00022531"/>
    </source>
</evidence>
<dbReference type="GO" id="GO:0015977">
    <property type="term" value="P:carbon fixation"/>
    <property type="evidence" value="ECO:0007669"/>
    <property type="project" value="UniProtKB-UniRule"/>
</dbReference>
<dbReference type="RefSeq" id="WP_009457331.1">
    <property type="nucleotide sequence ID" value="NZ_MRCA01000018.1"/>
</dbReference>
<dbReference type="GO" id="GO:0043886">
    <property type="term" value="F:structural constituent of carboxysome shell"/>
    <property type="evidence" value="ECO:0007669"/>
    <property type="project" value="UniProtKB-UniRule"/>
</dbReference>
<reference evidence="8 9" key="1">
    <citation type="submission" date="2016-11" db="EMBL/GenBank/DDBJ databases">
        <title>Draft Genome Sequences of Nine Cyanobacterial Strains from Diverse Habitats.</title>
        <authorList>
            <person name="Zhu T."/>
            <person name="Hou S."/>
            <person name="Lu X."/>
            <person name="Hess W.R."/>
        </authorList>
    </citation>
    <scope>NUCLEOTIDE SEQUENCE [LARGE SCALE GENOMIC DNA]</scope>
    <source>
        <strain evidence="8 9">NIES-592</strain>
    </source>
</reference>
<evidence type="ECO:0000256" key="6">
    <source>
        <dbReference type="ARBA" id="ARBA00024446"/>
    </source>
</evidence>
<dbReference type="InterPro" id="IPR004992">
    <property type="entry name" value="EutN_CcmL"/>
</dbReference>
<evidence type="ECO:0000313" key="8">
    <source>
        <dbReference type="EMBL" id="OKH11447.1"/>
    </source>
</evidence>
<comment type="caution">
    <text evidence="8">The sequence shown here is derived from an EMBL/GenBank/DDBJ whole genome shotgun (WGS) entry which is preliminary data.</text>
</comment>
<evidence type="ECO:0000256" key="3">
    <source>
        <dbReference type="ARBA" id="ARBA00023569"/>
    </source>
</evidence>
<dbReference type="GO" id="GO:0015979">
    <property type="term" value="P:photosynthesis"/>
    <property type="evidence" value="ECO:0007669"/>
    <property type="project" value="UniProtKB-KW"/>
</dbReference>
<dbReference type="GeneID" id="35799146"/>
<comment type="domain">
    <text evidence="7">The tight homopentamer forms a pore with an opening of 4-5 Angstroms in diameter which opens into a wider tunnel at the base of the truncated pyramid. The pore is positively charged.</text>
</comment>
<dbReference type="GO" id="GO:0031470">
    <property type="term" value="C:carboxysome"/>
    <property type="evidence" value="ECO:0007669"/>
    <property type="project" value="UniProtKB-SubCell"/>
</dbReference>
<keyword evidence="9" id="KW-1185">Reference proteome</keyword>
<sequence>MQIAKVRGTVVSTQKDPNLRGVKLLLLQFVDEEGRILPKYEVAADSVGAGVDEWVLVSRGSAARQILGNEQRPVDAAVIAIIDTVYVEDRMVYSKKEQYR</sequence>
<comment type="subcellular location">
    <subcellularLocation>
        <location evidence="4 7">Carboxysome</location>
    </subcellularLocation>
</comment>
<keyword evidence="2 7" id="KW-0120">Carbon dioxide fixation</keyword>
<dbReference type="PANTHER" id="PTHR36539">
    <property type="entry name" value="ETHANOLAMINE UTILIZATION PROTEIN EUTN"/>
    <property type="match status" value="1"/>
</dbReference>
<dbReference type="InterPro" id="IPR036677">
    <property type="entry name" value="EutN_CcmL_sf"/>
</dbReference>
<dbReference type="EMBL" id="MRCA01000018">
    <property type="protein sequence ID" value="OKH11447.1"/>
    <property type="molecule type" value="Genomic_DNA"/>
</dbReference>
<name>A0A1U7GTX5_9CYAN</name>
<dbReference type="Gene3D" id="2.40.50.220">
    <property type="entry name" value="EutN/Ccml"/>
    <property type="match status" value="1"/>
</dbReference>
<dbReference type="PANTHER" id="PTHR36539:SF1">
    <property type="entry name" value="BACTERIAL MICROCOMPARTMENT SHELL VERTEX PROTEIN EUTN"/>
    <property type="match status" value="1"/>
</dbReference>
<comment type="subunit">
    <text evidence="7">Homopentamer. Interacts with full-length CcmM.</text>
</comment>
<dbReference type="AlphaFoldDB" id="A0A1U7GTX5"/>
<dbReference type="PROSITE" id="PS51932">
    <property type="entry name" value="BMV"/>
    <property type="match status" value="1"/>
</dbReference>
<dbReference type="Proteomes" id="UP000186391">
    <property type="component" value="Unassembled WGS sequence"/>
</dbReference>
<keyword evidence="5 7" id="KW-1282">Carboxysome</keyword>
<evidence type="ECO:0000256" key="5">
    <source>
        <dbReference type="ARBA" id="ARBA00023669"/>
    </source>
</evidence>
<dbReference type="Pfam" id="PF03319">
    <property type="entry name" value="EutN_CcmL"/>
    <property type="match status" value="1"/>
</dbReference>